<reference evidence="3 4" key="1">
    <citation type="submission" date="2019-04" db="EMBL/GenBank/DDBJ databases">
        <title>Cohnella sp. nov. isolated from preserved vegetables.</title>
        <authorList>
            <person name="Lin S.-Y."/>
            <person name="Hung M.-H."/>
            <person name="Young C.-C."/>
        </authorList>
    </citation>
    <scope>NUCLEOTIDE SEQUENCE [LARGE SCALE GENOMIC DNA]</scope>
    <source>
        <strain evidence="3 4">CC-MHH1044</strain>
    </source>
</reference>
<dbReference type="SUPFAM" id="SSF53474">
    <property type="entry name" value="alpha/beta-Hydrolases"/>
    <property type="match status" value="1"/>
</dbReference>
<gene>
    <name evidence="3" type="ORF">E6C55_13350</name>
</gene>
<dbReference type="EMBL" id="SSOB01000015">
    <property type="protein sequence ID" value="THF78814.1"/>
    <property type="molecule type" value="Genomic_DNA"/>
</dbReference>
<evidence type="ECO:0000313" key="3">
    <source>
        <dbReference type="EMBL" id="THF78814.1"/>
    </source>
</evidence>
<dbReference type="Pfam" id="PF12697">
    <property type="entry name" value="Abhydrolase_6"/>
    <property type="match status" value="1"/>
</dbReference>
<evidence type="ECO:0000259" key="2">
    <source>
        <dbReference type="Pfam" id="PF12697"/>
    </source>
</evidence>
<evidence type="ECO:0000256" key="1">
    <source>
        <dbReference type="SAM" id="Phobius"/>
    </source>
</evidence>
<dbReference type="AlphaFoldDB" id="A0A4S4BUM8"/>
<keyword evidence="3" id="KW-0378">Hydrolase</keyword>
<dbReference type="InterPro" id="IPR000073">
    <property type="entry name" value="AB_hydrolase_1"/>
</dbReference>
<name>A0A4S4BUM8_9BACL</name>
<dbReference type="Proteomes" id="UP000310636">
    <property type="component" value="Unassembled WGS sequence"/>
</dbReference>
<keyword evidence="4" id="KW-1185">Reference proteome</keyword>
<keyword evidence="1" id="KW-1133">Transmembrane helix</keyword>
<organism evidence="3 4">
    <name type="scientific">Cohnella fermenti</name>
    <dbReference type="NCBI Taxonomy" id="2565925"/>
    <lineage>
        <taxon>Bacteria</taxon>
        <taxon>Bacillati</taxon>
        <taxon>Bacillota</taxon>
        <taxon>Bacilli</taxon>
        <taxon>Bacillales</taxon>
        <taxon>Paenibacillaceae</taxon>
        <taxon>Cohnella</taxon>
    </lineage>
</organism>
<feature type="domain" description="AB hydrolase-1" evidence="2">
    <location>
        <begin position="109"/>
        <end position="318"/>
    </location>
</feature>
<feature type="transmembrane region" description="Helical" evidence="1">
    <location>
        <begin position="36"/>
        <end position="63"/>
    </location>
</feature>
<dbReference type="OrthoDB" id="9776685at2"/>
<dbReference type="GO" id="GO:0016787">
    <property type="term" value="F:hydrolase activity"/>
    <property type="evidence" value="ECO:0007669"/>
    <property type="project" value="UniProtKB-KW"/>
</dbReference>
<keyword evidence="1" id="KW-0812">Transmembrane</keyword>
<protein>
    <submittedName>
        <fullName evidence="3">Alpha/beta hydrolase</fullName>
    </submittedName>
</protein>
<dbReference type="Gene3D" id="3.40.50.1820">
    <property type="entry name" value="alpha/beta hydrolase"/>
    <property type="match status" value="1"/>
</dbReference>
<dbReference type="PANTHER" id="PTHR12277">
    <property type="entry name" value="ALPHA/BETA HYDROLASE DOMAIN-CONTAINING PROTEIN"/>
    <property type="match status" value="1"/>
</dbReference>
<comment type="caution">
    <text evidence="3">The sequence shown here is derived from an EMBL/GenBank/DDBJ whole genome shotgun (WGS) entry which is preliminary data.</text>
</comment>
<evidence type="ECO:0000313" key="4">
    <source>
        <dbReference type="Proteomes" id="UP000310636"/>
    </source>
</evidence>
<accession>A0A4S4BUM8</accession>
<sequence>MTPAAWESPPYSPVPELPSPGLPSIKNRTRSRIRRLVLVASVFLGCAVFILFAFFLIVAWSFAHPSVPALQSNPLLAKGLMYEEVSFASQDGASEVSGWWIPASGERTVVLSHGYGTNREEAWVPMYDIASMLHGQGYNVLMFDYGYADSANRLPATGGVSESQQLLGALQLAKEKGGGELVVWGFSMGAGTALQAALQTDLIDGMILDSTFLADADTIYANIRNYANLPKTPTVQLLSRFLPLFTGTRLSQIPSAQAQLTDYGIPILLIHGTEDDKAPLSVSENVAAAQTNPLSELWLVPGAIHEMIYRTHPEEYVARTTAFLQAIEAVGTGDTRAS</sequence>
<dbReference type="InterPro" id="IPR029058">
    <property type="entry name" value="AB_hydrolase_fold"/>
</dbReference>
<proteinExistence type="predicted"/>
<keyword evidence="1" id="KW-0472">Membrane</keyword>